<comment type="caution">
    <text evidence="1">The sequence shown here is derived from an EMBL/GenBank/DDBJ whole genome shotgun (WGS) entry which is preliminary data.</text>
</comment>
<evidence type="ECO:0000313" key="2">
    <source>
        <dbReference type="Proteomes" id="UP000051673"/>
    </source>
</evidence>
<dbReference type="EMBL" id="JQCD01000031">
    <property type="protein sequence ID" value="KRN76207.1"/>
    <property type="molecule type" value="Genomic_DNA"/>
</dbReference>
<sequence>MHYDLLNNLIVGTEAWDGIKQHVLAEDRTVLTLTAAPRFFGLIQEEGIKGLNILDYVTKREYVKDQYRFFNDVPVPTWAKVEMNQDGSILIVDNGDVIAREYLFPNTRRAVQDIRYNNPDGTLDYIEEYAFDGTLYSNLFYADNVLQEIVFYNSNGQAVVRYFFYDGVINFVTIEDPKTHKVIKDYANLNEYFSDQLAEMLTEDDTVTFQYMGIEMSALKDTKSHNVLEVVESVLDDSGVVRGNLALILEGKIPYVAEVKVDAEQYEALRLAGMPLDRVSMKA</sequence>
<proteinExistence type="predicted"/>
<dbReference type="PATRIC" id="fig|1620.3.peg.1273"/>
<dbReference type="OrthoDB" id="2248484at2"/>
<dbReference type="RefSeq" id="WP_057789112.1">
    <property type="nucleotide sequence ID" value="NZ_JQCD01000031.1"/>
</dbReference>
<evidence type="ECO:0000313" key="1">
    <source>
        <dbReference type="EMBL" id="KRN76207.1"/>
    </source>
</evidence>
<dbReference type="Proteomes" id="UP000051673">
    <property type="component" value="Unassembled WGS sequence"/>
</dbReference>
<protein>
    <submittedName>
        <fullName evidence="1">Uncharacterized protein</fullName>
    </submittedName>
</protein>
<accession>A0A0R2JFS9</accession>
<organism evidence="1 2">
    <name type="scientific">Weissella minor</name>
    <dbReference type="NCBI Taxonomy" id="1620"/>
    <lineage>
        <taxon>Bacteria</taxon>
        <taxon>Bacillati</taxon>
        <taxon>Bacillota</taxon>
        <taxon>Bacilli</taxon>
        <taxon>Lactobacillales</taxon>
        <taxon>Lactobacillaceae</taxon>
        <taxon>Weissella</taxon>
    </lineage>
</organism>
<name>A0A0R2JFS9_9LACO</name>
<keyword evidence="2" id="KW-1185">Reference proteome</keyword>
<reference evidence="1 2" key="1">
    <citation type="journal article" date="2015" name="Genome Announc.">
        <title>Expanding the biotechnology potential of lactobacilli through comparative genomics of 213 strains and associated genera.</title>
        <authorList>
            <person name="Sun Z."/>
            <person name="Harris H.M."/>
            <person name="McCann A."/>
            <person name="Guo C."/>
            <person name="Argimon S."/>
            <person name="Zhang W."/>
            <person name="Yang X."/>
            <person name="Jeffery I.B."/>
            <person name="Cooney J.C."/>
            <person name="Kagawa T.F."/>
            <person name="Liu W."/>
            <person name="Song Y."/>
            <person name="Salvetti E."/>
            <person name="Wrobel A."/>
            <person name="Rasinkangas P."/>
            <person name="Parkhill J."/>
            <person name="Rea M.C."/>
            <person name="O'Sullivan O."/>
            <person name="Ritari J."/>
            <person name="Douillard F.P."/>
            <person name="Paul Ross R."/>
            <person name="Yang R."/>
            <person name="Briner A.E."/>
            <person name="Felis G.E."/>
            <person name="de Vos W.M."/>
            <person name="Barrangou R."/>
            <person name="Klaenhammer T.R."/>
            <person name="Caufield P.W."/>
            <person name="Cui Y."/>
            <person name="Zhang H."/>
            <person name="O'Toole P.W."/>
        </authorList>
    </citation>
    <scope>NUCLEOTIDE SEQUENCE [LARGE SCALE GENOMIC DNA]</scope>
    <source>
        <strain evidence="1 2">DSM 20014</strain>
    </source>
</reference>
<dbReference type="STRING" id="1620.IV67_GL001259"/>
<gene>
    <name evidence="1" type="ORF">IV67_GL001259</name>
</gene>
<dbReference type="AlphaFoldDB" id="A0A0R2JFS9"/>